<dbReference type="Pfam" id="PF19732">
    <property type="entry name" value="SpoIIE_N"/>
    <property type="match status" value="1"/>
</dbReference>
<dbReference type="Proteomes" id="UP000214588">
    <property type="component" value="Unassembled WGS sequence"/>
</dbReference>
<dbReference type="OrthoDB" id="9763774at2"/>
<feature type="transmembrane region" description="Helical" evidence="2">
    <location>
        <begin position="161"/>
        <end position="179"/>
    </location>
</feature>
<dbReference type="AlphaFoldDB" id="A0A226BWB9"/>
<dbReference type="NCBIfam" id="TIGR02865">
    <property type="entry name" value="spore_II_E"/>
    <property type="match status" value="1"/>
</dbReference>
<feature type="transmembrane region" description="Helical" evidence="2">
    <location>
        <begin position="284"/>
        <end position="301"/>
    </location>
</feature>
<dbReference type="SUPFAM" id="SSF81606">
    <property type="entry name" value="PP2C-like"/>
    <property type="match status" value="1"/>
</dbReference>
<accession>A0A226BWB9</accession>
<feature type="transmembrane region" description="Helical" evidence="2">
    <location>
        <begin position="199"/>
        <end position="219"/>
    </location>
</feature>
<dbReference type="InterPro" id="IPR052016">
    <property type="entry name" value="Bact_Sigma-Reg"/>
</dbReference>
<dbReference type="SMART" id="SM00331">
    <property type="entry name" value="PP2C_SIG"/>
    <property type="match status" value="1"/>
</dbReference>
<dbReference type="InterPro" id="IPR045768">
    <property type="entry name" value="SpoIIE_N"/>
</dbReference>
<dbReference type="InterPro" id="IPR001932">
    <property type="entry name" value="PPM-type_phosphatase-like_dom"/>
</dbReference>
<sequence length="819" mass="91900">MNSYNTDTVKPYQRTYEKNTVSRKKIVDILTAIGRKLTGFKIQISMYYVITLAFYFFSALLLTRTEIRGGLAPLALAFLISLKKEQSSKFSIALTGTITGFFLTQGLLEAFILLVPIAIFQLLEKSNLTNSVWTRITILITTYCILNIIYQEYVRVGTLEVLPIMFEGVLALLFSILFSPAVSFFERNNLINLQNKEDMISISILIAAVFLGIHGLYIVSLSVQRLLGMILVLIVGFNYGGGKGAAIGTLFGTIISFNSLSYLSIGALAFGGLGSGIFREFGKLLTATAFVFSNFLMTFYLGEPYLIVTYLSEVVIATGVFLAIPKKVYKTYFPDIIDDIDGSVEQEKSKQIVNYKMDEFADLFCEIADIFGVRDHNNDRQESQLEEFVQTAAEKVCGTCSKMENCWEEYFFITYKNFLNIVSGLDKNKKLTQEDLPLYLTKNCIRPNMLISNMENVFKRQYSYLKQREKTEEEKRFLAQQLKGIGNVLKNLSKQKSIEDSQDEELEEKFKTKLKEHGYNFNAINIISKSLNDLQIEVVVPQCKCGQCQGEHLSILATETLGRKVAINNWDCSYNEDNCLLRLRPELNYYIVSGSCQATKEGESLSGDNYISKTLTTGEHLLLLSDGMGSGFKANQESRETIDLISKMLNFGLDKDLVIKSANSLLSIKNRDESFATVDLALVDLYTGSGEFYKAGAVSSYVLTKDLQVERVSTGALPAGIIDKVEPKTISQKLNHGDYIVLVSDGIYDAEEGDRWLEKAISELQPGHPQVMADALMDKVKRRYYGEVPDDITILVSKVVSKNSNKAATINYYDISRIS</sequence>
<keyword evidence="2" id="KW-1133">Transmembrane helix</keyword>
<dbReference type="Gene3D" id="3.60.40.10">
    <property type="entry name" value="PPM-type phosphatase domain"/>
    <property type="match status" value="1"/>
</dbReference>
<reference evidence="4 5" key="1">
    <citation type="submission" date="2017-06" db="EMBL/GenBank/DDBJ databases">
        <title>Draft Genome Sequence of Natranaerobius trueperi halophilic, alkalithermophilic bacteria from soda lakes.</title>
        <authorList>
            <person name="Zhao B."/>
        </authorList>
    </citation>
    <scope>NUCLEOTIDE SEQUENCE [LARGE SCALE GENOMIC DNA]</scope>
    <source>
        <strain evidence="4 5">DSM 18760</strain>
    </source>
</reference>
<comment type="caution">
    <text evidence="4">The sequence shown here is derived from an EMBL/GenBank/DDBJ whole genome shotgun (WGS) entry which is preliminary data.</text>
</comment>
<feature type="transmembrane region" description="Helical" evidence="2">
    <location>
        <begin position="94"/>
        <end position="120"/>
    </location>
</feature>
<dbReference type="PANTHER" id="PTHR43156:SF2">
    <property type="entry name" value="STAGE II SPORULATION PROTEIN E"/>
    <property type="match status" value="1"/>
</dbReference>
<gene>
    <name evidence="4" type="primary">spoIIE</name>
    <name evidence="4" type="ORF">CDO51_09390</name>
</gene>
<dbReference type="InterPro" id="IPR014221">
    <property type="entry name" value="SpoII_E"/>
</dbReference>
<keyword evidence="2" id="KW-0472">Membrane</keyword>
<feature type="transmembrane region" description="Helical" evidence="2">
    <location>
        <begin position="44"/>
        <end position="61"/>
    </location>
</feature>
<dbReference type="GO" id="GO:0004722">
    <property type="term" value="F:protein serine/threonine phosphatase activity"/>
    <property type="evidence" value="ECO:0007669"/>
    <property type="project" value="InterPro"/>
</dbReference>
<evidence type="ECO:0000256" key="2">
    <source>
        <dbReference type="SAM" id="Phobius"/>
    </source>
</evidence>
<dbReference type="Pfam" id="PF07228">
    <property type="entry name" value="SpoIIE"/>
    <property type="match status" value="1"/>
</dbReference>
<evidence type="ECO:0000313" key="4">
    <source>
        <dbReference type="EMBL" id="OWZ83265.1"/>
    </source>
</evidence>
<feature type="transmembrane region" description="Helical" evidence="2">
    <location>
        <begin position="307"/>
        <end position="324"/>
    </location>
</feature>
<name>A0A226BWB9_9FIRM</name>
<keyword evidence="2" id="KW-0812">Transmembrane</keyword>
<proteinExistence type="predicted"/>
<evidence type="ECO:0000313" key="5">
    <source>
        <dbReference type="Proteomes" id="UP000214588"/>
    </source>
</evidence>
<evidence type="ECO:0000259" key="3">
    <source>
        <dbReference type="SMART" id="SM00331"/>
    </source>
</evidence>
<feature type="transmembrane region" description="Helical" evidence="2">
    <location>
        <begin position="248"/>
        <end position="272"/>
    </location>
</feature>
<keyword evidence="1" id="KW-0378">Hydrolase</keyword>
<dbReference type="RefSeq" id="WP_089024012.1">
    <property type="nucleotide sequence ID" value="NZ_NIQC01000022.1"/>
</dbReference>
<evidence type="ECO:0000256" key="1">
    <source>
        <dbReference type="ARBA" id="ARBA00022801"/>
    </source>
</evidence>
<organism evidence="4 5">
    <name type="scientific">Natranaerobius trueperi</name>
    <dbReference type="NCBI Taxonomy" id="759412"/>
    <lineage>
        <taxon>Bacteria</taxon>
        <taxon>Bacillati</taxon>
        <taxon>Bacillota</taxon>
        <taxon>Clostridia</taxon>
        <taxon>Natranaerobiales</taxon>
        <taxon>Natranaerobiaceae</taxon>
        <taxon>Natranaerobius</taxon>
    </lineage>
</organism>
<feature type="transmembrane region" description="Helical" evidence="2">
    <location>
        <begin position="226"/>
        <end position="242"/>
    </location>
</feature>
<dbReference type="PANTHER" id="PTHR43156">
    <property type="entry name" value="STAGE II SPORULATION PROTEIN E-RELATED"/>
    <property type="match status" value="1"/>
</dbReference>
<feature type="domain" description="PPM-type phosphatase" evidence="3">
    <location>
        <begin position="588"/>
        <end position="799"/>
    </location>
</feature>
<dbReference type="EMBL" id="NIQC01000022">
    <property type="protein sequence ID" value="OWZ83265.1"/>
    <property type="molecule type" value="Genomic_DNA"/>
</dbReference>
<protein>
    <submittedName>
        <fullName evidence="4">Stage II sporulation protein E</fullName>
    </submittedName>
</protein>
<dbReference type="InterPro" id="IPR036457">
    <property type="entry name" value="PPM-type-like_dom_sf"/>
</dbReference>
<keyword evidence="5" id="KW-1185">Reference proteome</keyword>
<feature type="transmembrane region" description="Helical" evidence="2">
    <location>
        <begin position="132"/>
        <end position="149"/>
    </location>
</feature>